<keyword evidence="1" id="KW-0175">Coiled coil</keyword>
<evidence type="ECO:0008006" key="3">
    <source>
        <dbReference type="Google" id="ProtNLM"/>
    </source>
</evidence>
<reference evidence="2" key="1">
    <citation type="journal article" date="2014" name="Front. Microbiol.">
        <title>High frequency of phylogenetically diverse reductive dehalogenase-homologous genes in deep subseafloor sedimentary metagenomes.</title>
        <authorList>
            <person name="Kawai M."/>
            <person name="Futagami T."/>
            <person name="Toyoda A."/>
            <person name="Takaki Y."/>
            <person name="Nishi S."/>
            <person name="Hori S."/>
            <person name="Arai W."/>
            <person name="Tsubouchi T."/>
            <person name="Morono Y."/>
            <person name="Uchiyama I."/>
            <person name="Ito T."/>
            <person name="Fujiyama A."/>
            <person name="Inagaki F."/>
            <person name="Takami H."/>
        </authorList>
    </citation>
    <scope>NUCLEOTIDE SEQUENCE</scope>
    <source>
        <strain evidence="2">Expedition CK06-06</strain>
    </source>
</reference>
<sequence>MPRLVACGGRSATYGDFKTAHESNKAEYVAMLIDSEEPVSNPEETWDHLRNCDRWEQPDGADDEQVLFMTTCMESWIVADRDTLRQHYGSSLQESALPSLISLEQSNRQDIQERLKRATRNCSNAYQKGKRSFEILGKLEPETMESYLPAFQRAKRILNEKLQ</sequence>
<gene>
    <name evidence="2" type="ORF">S01H1_19619</name>
</gene>
<comment type="caution">
    <text evidence="2">The sequence shown here is derived from an EMBL/GenBank/DDBJ whole genome shotgun (WGS) entry which is preliminary data.</text>
</comment>
<dbReference type="InterPro" id="IPR025455">
    <property type="entry name" value="DUF4276"/>
</dbReference>
<organism evidence="2">
    <name type="scientific">marine sediment metagenome</name>
    <dbReference type="NCBI Taxonomy" id="412755"/>
    <lineage>
        <taxon>unclassified sequences</taxon>
        <taxon>metagenomes</taxon>
        <taxon>ecological metagenomes</taxon>
    </lineage>
</organism>
<dbReference type="EMBL" id="BARS01010617">
    <property type="protein sequence ID" value="GAF95568.1"/>
    <property type="molecule type" value="Genomic_DNA"/>
</dbReference>
<feature type="coiled-coil region" evidence="1">
    <location>
        <begin position="101"/>
        <end position="128"/>
    </location>
</feature>
<dbReference type="Pfam" id="PF14103">
    <property type="entry name" value="DUF4276"/>
    <property type="match status" value="1"/>
</dbReference>
<accession>X0TPX2</accession>
<dbReference type="AlphaFoldDB" id="X0TPX2"/>
<protein>
    <recommendedName>
        <fullName evidence="3">DUF4276 family protein</fullName>
    </recommendedName>
</protein>
<evidence type="ECO:0000256" key="1">
    <source>
        <dbReference type="SAM" id="Coils"/>
    </source>
</evidence>
<proteinExistence type="predicted"/>
<name>X0TPX2_9ZZZZ</name>
<evidence type="ECO:0000313" key="2">
    <source>
        <dbReference type="EMBL" id="GAF95568.1"/>
    </source>
</evidence>